<keyword evidence="10" id="KW-1185">Reference proteome</keyword>
<sequence>MKSVYNLNNLDIMKFIAAILIVSIHTTPLLSLNETLSLAFENTIARIAVPFFFAASGYLFFSKISNTNYRTAKLADSYWVKYTKRIALIYLVWSVIYGVYDIQHSYQKHDHDLLRGILFYLRDFVLLGGHFHLWYFPALLFAITALYFGIRMMSLSKLLLVSIVLYVIGLFGDAYFGLLGDDTVLSRFMLHYFELFGTTRNGLFFGLVYVVLGACIYERGQKVRHSKPGLLFSISLVGLILEVVLLNQFTVIRDCNMLIMLLPTTYFLFQMLLHKQSPNWSIDFKLLRDSSLLVYCSHGMFLGLYSNVLGHVEAHSFAWFTLVFLSSLAMSLLIVRLRGSEITRRYVSILY</sequence>
<feature type="transmembrane region" description="Helical" evidence="7">
    <location>
        <begin position="317"/>
        <end position="335"/>
    </location>
</feature>
<dbReference type="EMBL" id="JACXZA010000003">
    <property type="protein sequence ID" value="MBD3919834.1"/>
    <property type="molecule type" value="Genomic_DNA"/>
</dbReference>
<evidence type="ECO:0000256" key="7">
    <source>
        <dbReference type="SAM" id="Phobius"/>
    </source>
</evidence>
<comment type="similarity">
    <text evidence="2">Belongs to the acyltransferase 3 family.</text>
</comment>
<comment type="caution">
    <text evidence="9">The sequence shown here is derived from an EMBL/GenBank/DDBJ whole genome shotgun (WGS) entry which is preliminary data.</text>
</comment>
<keyword evidence="9" id="KW-0808">Transferase</keyword>
<feature type="transmembrane region" description="Helical" evidence="7">
    <location>
        <begin position="131"/>
        <end position="150"/>
    </location>
</feature>
<keyword evidence="9" id="KW-0012">Acyltransferase</keyword>
<dbReference type="RefSeq" id="WP_224753590.1">
    <property type="nucleotide sequence ID" value="NZ_JACXZA010000003.1"/>
</dbReference>
<dbReference type="PANTHER" id="PTHR40074:SF2">
    <property type="entry name" value="O-ACETYLTRANSFERASE WECH"/>
    <property type="match status" value="1"/>
</dbReference>
<evidence type="ECO:0000313" key="9">
    <source>
        <dbReference type="EMBL" id="MBD3919834.1"/>
    </source>
</evidence>
<evidence type="ECO:0000256" key="2">
    <source>
        <dbReference type="ARBA" id="ARBA00007400"/>
    </source>
</evidence>
<organism evidence="9 10">
    <name type="scientific">Paenibacillus terricola</name>
    <dbReference type="NCBI Taxonomy" id="2763503"/>
    <lineage>
        <taxon>Bacteria</taxon>
        <taxon>Bacillati</taxon>
        <taxon>Bacillota</taxon>
        <taxon>Bacilli</taxon>
        <taxon>Bacillales</taxon>
        <taxon>Paenibacillaceae</taxon>
        <taxon>Paenibacillus</taxon>
    </lineage>
</organism>
<evidence type="ECO:0000259" key="8">
    <source>
        <dbReference type="Pfam" id="PF01757"/>
    </source>
</evidence>
<evidence type="ECO:0000256" key="4">
    <source>
        <dbReference type="ARBA" id="ARBA00022692"/>
    </source>
</evidence>
<feature type="transmembrane region" description="Helical" evidence="7">
    <location>
        <begin position="82"/>
        <end position="100"/>
    </location>
</feature>
<feature type="transmembrane region" description="Helical" evidence="7">
    <location>
        <begin position="229"/>
        <end position="251"/>
    </location>
</feature>
<dbReference type="Pfam" id="PF01757">
    <property type="entry name" value="Acyl_transf_3"/>
    <property type="match status" value="1"/>
</dbReference>
<evidence type="ECO:0000256" key="5">
    <source>
        <dbReference type="ARBA" id="ARBA00022989"/>
    </source>
</evidence>
<keyword evidence="5 7" id="KW-1133">Transmembrane helix</keyword>
<feature type="domain" description="Acyltransferase 3" evidence="8">
    <location>
        <begin position="8"/>
        <end position="335"/>
    </location>
</feature>
<dbReference type="Proteomes" id="UP000609346">
    <property type="component" value="Unassembled WGS sequence"/>
</dbReference>
<feature type="transmembrane region" description="Helical" evidence="7">
    <location>
        <begin position="43"/>
        <end position="61"/>
    </location>
</feature>
<feature type="transmembrane region" description="Helical" evidence="7">
    <location>
        <begin position="12"/>
        <end position="31"/>
    </location>
</feature>
<keyword evidence="4 7" id="KW-0812">Transmembrane</keyword>
<keyword evidence="6 7" id="KW-0472">Membrane</keyword>
<dbReference type="PANTHER" id="PTHR40074">
    <property type="entry name" value="O-ACETYLTRANSFERASE WECH"/>
    <property type="match status" value="1"/>
</dbReference>
<accession>A0ABR8N057</accession>
<evidence type="ECO:0000313" key="10">
    <source>
        <dbReference type="Proteomes" id="UP000609346"/>
    </source>
</evidence>
<evidence type="ECO:0000256" key="6">
    <source>
        <dbReference type="ARBA" id="ARBA00023136"/>
    </source>
</evidence>
<evidence type="ECO:0000256" key="3">
    <source>
        <dbReference type="ARBA" id="ARBA00022475"/>
    </source>
</evidence>
<name>A0ABR8N057_9BACL</name>
<evidence type="ECO:0000256" key="1">
    <source>
        <dbReference type="ARBA" id="ARBA00004651"/>
    </source>
</evidence>
<comment type="subcellular location">
    <subcellularLocation>
        <location evidence="1">Cell membrane</location>
        <topology evidence="1">Multi-pass membrane protein</topology>
    </subcellularLocation>
</comment>
<keyword evidence="3" id="KW-1003">Cell membrane</keyword>
<proteinExistence type="inferred from homology"/>
<dbReference type="GO" id="GO:0016746">
    <property type="term" value="F:acyltransferase activity"/>
    <property type="evidence" value="ECO:0007669"/>
    <property type="project" value="UniProtKB-KW"/>
</dbReference>
<reference evidence="9 10" key="1">
    <citation type="submission" date="2020-09" db="EMBL/GenBank/DDBJ databases">
        <title>Paenibacillus sp. strain PR3 16S rRNA gene Genome sequencing and assembly.</title>
        <authorList>
            <person name="Kim J."/>
        </authorList>
    </citation>
    <scope>NUCLEOTIDE SEQUENCE [LARGE SCALE GENOMIC DNA]</scope>
    <source>
        <strain evidence="9 10">PR3</strain>
    </source>
</reference>
<feature type="transmembrane region" description="Helical" evidence="7">
    <location>
        <begin position="157"/>
        <end position="178"/>
    </location>
</feature>
<gene>
    <name evidence="9" type="ORF">H8B09_13815</name>
</gene>
<feature type="transmembrane region" description="Helical" evidence="7">
    <location>
        <begin position="198"/>
        <end position="217"/>
    </location>
</feature>
<protein>
    <submittedName>
        <fullName evidence="9">Acyltransferase</fullName>
    </submittedName>
</protein>
<dbReference type="InterPro" id="IPR002656">
    <property type="entry name" value="Acyl_transf_3_dom"/>
</dbReference>